<evidence type="ECO:0000313" key="5">
    <source>
        <dbReference type="Proteomes" id="UP000809829"/>
    </source>
</evidence>
<dbReference type="PANTHER" id="PTHR43046:SF14">
    <property type="entry name" value="MUTT_NUDIX FAMILY PROTEIN"/>
    <property type="match status" value="1"/>
</dbReference>
<accession>A0ABS2QWX4</accession>
<comment type="cofactor">
    <cofactor evidence="1">
        <name>Mg(2+)</name>
        <dbReference type="ChEBI" id="CHEBI:18420"/>
    </cofactor>
</comment>
<dbReference type="Gene3D" id="3.90.79.10">
    <property type="entry name" value="Nucleoside Triphosphate Pyrophosphohydrolase"/>
    <property type="match status" value="1"/>
</dbReference>
<dbReference type="SUPFAM" id="SSF55811">
    <property type="entry name" value="Nudix"/>
    <property type="match status" value="1"/>
</dbReference>
<reference evidence="4 5" key="1">
    <citation type="submission" date="2021-01" db="EMBL/GenBank/DDBJ databases">
        <title>Genomic Encyclopedia of Type Strains, Phase IV (KMG-IV): sequencing the most valuable type-strain genomes for metagenomic binning, comparative biology and taxonomic classification.</title>
        <authorList>
            <person name="Goeker M."/>
        </authorList>
    </citation>
    <scope>NUCLEOTIDE SEQUENCE [LARGE SCALE GENOMIC DNA]</scope>
    <source>
        <strain evidence="4 5">DSM 104297</strain>
    </source>
</reference>
<dbReference type="Proteomes" id="UP000809829">
    <property type="component" value="Unassembled WGS sequence"/>
</dbReference>
<feature type="domain" description="Nudix hydrolase" evidence="3">
    <location>
        <begin position="1"/>
        <end position="141"/>
    </location>
</feature>
<dbReference type="InterPro" id="IPR000086">
    <property type="entry name" value="NUDIX_hydrolase_dom"/>
</dbReference>
<gene>
    <name evidence="4" type="ORF">JOC83_002812</name>
</gene>
<name>A0ABS2QWX4_9BACI</name>
<keyword evidence="2" id="KW-0378">Hydrolase</keyword>
<evidence type="ECO:0000313" key="4">
    <source>
        <dbReference type="EMBL" id="MBM7703963.1"/>
    </source>
</evidence>
<evidence type="ECO:0000256" key="1">
    <source>
        <dbReference type="ARBA" id="ARBA00001946"/>
    </source>
</evidence>
<evidence type="ECO:0000256" key="2">
    <source>
        <dbReference type="ARBA" id="ARBA00022801"/>
    </source>
</evidence>
<dbReference type="RefSeq" id="WP_239583512.1">
    <property type="nucleotide sequence ID" value="NZ_JAFBFC010000004.1"/>
</dbReference>
<dbReference type="PROSITE" id="PS51462">
    <property type="entry name" value="NUDIX"/>
    <property type="match status" value="1"/>
</dbReference>
<dbReference type="EMBL" id="JAFBFC010000004">
    <property type="protein sequence ID" value="MBM7703963.1"/>
    <property type="molecule type" value="Genomic_DNA"/>
</dbReference>
<dbReference type="Pfam" id="PF00293">
    <property type="entry name" value="NUDIX"/>
    <property type="match status" value="1"/>
</dbReference>
<protein>
    <submittedName>
        <fullName evidence="4">ADP-ribose pyrophosphatase YjhB (NUDIX family)</fullName>
    </submittedName>
</protein>
<keyword evidence="5" id="KW-1185">Reference proteome</keyword>
<dbReference type="PANTHER" id="PTHR43046">
    <property type="entry name" value="GDP-MANNOSE MANNOSYL HYDROLASE"/>
    <property type="match status" value="1"/>
</dbReference>
<sequence>MTIRNSAKALIMEDERVLLLKYEDEEGGYYALPGGGQDYQEPIIDALQRECVEEIGAEVTIGSLAFVREYIGKNHEFSETDHHIHQVEFIYHCTLKNPAAHIQNGVLPDSGQLGAEWISVHSLLEKRVYPAALKKLILSYRFGEHVPTYIGDTN</sequence>
<evidence type="ECO:0000259" key="3">
    <source>
        <dbReference type="PROSITE" id="PS51462"/>
    </source>
</evidence>
<dbReference type="CDD" id="cd18880">
    <property type="entry name" value="NUDIX_ADPRase"/>
    <property type="match status" value="1"/>
</dbReference>
<organism evidence="4 5">
    <name type="scientific">Priestia iocasae</name>
    <dbReference type="NCBI Taxonomy" id="2291674"/>
    <lineage>
        <taxon>Bacteria</taxon>
        <taxon>Bacillati</taxon>
        <taxon>Bacillota</taxon>
        <taxon>Bacilli</taxon>
        <taxon>Bacillales</taxon>
        <taxon>Bacillaceae</taxon>
        <taxon>Priestia</taxon>
    </lineage>
</organism>
<proteinExistence type="predicted"/>
<dbReference type="InterPro" id="IPR015797">
    <property type="entry name" value="NUDIX_hydrolase-like_dom_sf"/>
</dbReference>
<comment type="caution">
    <text evidence="4">The sequence shown here is derived from an EMBL/GenBank/DDBJ whole genome shotgun (WGS) entry which is preliminary data.</text>
</comment>